<sequence length="54" mass="6518">MLREGRLSSCVHQCGSMDFTIKLRWKVKDINNYVLFLYHERYQAHLELFHYGVA</sequence>
<dbReference type="EMBL" id="CAJPIN010035406">
    <property type="protein sequence ID" value="CAG2064598.1"/>
    <property type="molecule type" value="Genomic_DNA"/>
</dbReference>
<evidence type="ECO:0000313" key="1">
    <source>
        <dbReference type="EMBL" id="CAG2064598.1"/>
    </source>
</evidence>
<reference evidence="1" key="1">
    <citation type="submission" date="2021-03" db="EMBL/GenBank/DDBJ databases">
        <authorList>
            <person name="Tran Van P."/>
        </authorList>
    </citation>
    <scope>NUCLEOTIDE SEQUENCE</scope>
</reference>
<gene>
    <name evidence="1" type="ORF">TPAB3V08_LOCUS11543</name>
</gene>
<proteinExistence type="predicted"/>
<evidence type="ECO:0000313" key="2">
    <source>
        <dbReference type="Proteomes" id="UP001153148"/>
    </source>
</evidence>
<keyword evidence="2" id="KW-1185">Reference proteome</keyword>
<accession>A0ABN7P9V8</accession>
<protein>
    <submittedName>
        <fullName evidence="1">Uncharacterized protein</fullName>
    </submittedName>
</protein>
<name>A0ABN7P9V8_TIMPD</name>
<organism evidence="1 2">
    <name type="scientific">Timema podura</name>
    <name type="common">Walking stick</name>
    <dbReference type="NCBI Taxonomy" id="61482"/>
    <lineage>
        <taxon>Eukaryota</taxon>
        <taxon>Metazoa</taxon>
        <taxon>Ecdysozoa</taxon>
        <taxon>Arthropoda</taxon>
        <taxon>Hexapoda</taxon>
        <taxon>Insecta</taxon>
        <taxon>Pterygota</taxon>
        <taxon>Neoptera</taxon>
        <taxon>Polyneoptera</taxon>
        <taxon>Phasmatodea</taxon>
        <taxon>Timematodea</taxon>
        <taxon>Timematoidea</taxon>
        <taxon>Timematidae</taxon>
        <taxon>Timema</taxon>
    </lineage>
</organism>
<comment type="caution">
    <text evidence="1">The sequence shown here is derived from an EMBL/GenBank/DDBJ whole genome shotgun (WGS) entry which is preliminary data.</text>
</comment>
<dbReference type="Proteomes" id="UP001153148">
    <property type="component" value="Unassembled WGS sequence"/>
</dbReference>